<evidence type="ECO:0000256" key="1">
    <source>
        <dbReference type="SAM" id="MobiDB-lite"/>
    </source>
</evidence>
<keyword evidence="4" id="KW-1185">Reference proteome</keyword>
<proteinExistence type="predicted"/>
<feature type="chain" id="PRO_5042933050" evidence="2">
    <location>
        <begin position="26"/>
        <end position="166"/>
    </location>
</feature>
<feature type="signal peptide" evidence="2">
    <location>
        <begin position="1"/>
        <end position="25"/>
    </location>
</feature>
<organism evidence="3 4">
    <name type="scientific">Corynascus novoguineensis</name>
    <dbReference type="NCBI Taxonomy" id="1126955"/>
    <lineage>
        <taxon>Eukaryota</taxon>
        <taxon>Fungi</taxon>
        <taxon>Dikarya</taxon>
        <taxon>Ascomycota</taxon>
        <taxon>Pezizomycotina</taxon>
        <taxon>Sordariomycetes</taxon>
        <taxon>Sordariomycetidae</taxon>
        <taxon>Sordariales</taxon>
        <taxon>Chaetomiaceae</taxon>
        <taxon>Corynascus</taxon>
    </lineage>
</organism>
<comment type="caution">
    <text evidence="3">The sequence shown here is derived from an EMBL/GenBank/DDBJ whole genome shotgun (WGS) entry which is preliminary data.</text>
</comment>
<dbReference type="EMBL" id="MU857635">
    <property type="protein sequence ID" value="KAK4248585.1"/>
    <property type="molecule type" value="Genomic_DNA"/>
</dbReference>
<name>A0AAN7HQG1_9PEZI</name>
<feature type="region of interest" description="Disordered" evidence="1">
    <location>
        <begin position="114"/>
        <end position="142"/>
    </location>
</feature>
<reference evidence="3" key="2">
    <citation type="submission" date="2023-05" db="EMBL/GenBank/DDBJ databases">
        <authorList>
            <consortium name="Lawrence Berkeley National Laboratory"/>
            <person name="Steindorff A."/>
            <person name="Hensen N."/>
            <person name="Bonometti L."/>
            <person name="Westerberg I."/>
            <person name="Brannstrom I.O."/>
            <person name="Guillou S."/>
            <person name="Cros-Aarteil S."/>
            <person name="Calhoun S."/>
            <person name="Haridas S."/>
            <person name="Kuo A."/>
            <person name="Mondo S."/>
            <person name="Pangilinan J."/>
            <person name="Riley R."/>
            <person name="Labutti K."/>
            <person name="Andreopoulos B."/>
            <person name="Lipzen A."/>
            <person name="Chen C."/>
            <person name="Yanf M."/>
            <person name="Daum C."/>
            <person name="Ng V."/>
            <person name="Clum A."/>
            <person name="Ohm R."/>
            <person name="Martin F."/>
            <person name="Silar P."/>
            <person name="Natvig D."/>
            <person name="Lalanne C."/>
            <person name="Gautier V."/>
            <person name="Ament-Velasquez S.L."/>
            <person name="Kruys A."/>
            <person name="Hutchinson M.I."/>
            <person name="Powell A.J."/>
            <person name="Barry K."/>
            <person name="Miller A.N."/>
            <person name="Grigoriev I.V."/>
            <person name="Debuchy R."/>
            <person name="Gladieux P."/>
            <person name="Thoren M.H."/>
            <person name="Johannesson H."/>
        </authorList>
    </citation>
    <scope>NUCLEOTIDE SEQUENCE</scope>
    <source>
        <strain evidence="3">CBS 359.72</strain>
    </source>
</reference>
<evidence type="ECO:0000313" key="3">
    <source>
        <dbReference type="EMBL" id="KAK4248585.1"/>
    </source>
</evidence>
<accession>A0AAN7HQG1</accession>
<keyword evidence="2" id="KW-0732">Signal</keyword>
<evidence type="ECO:0000256" key="2">
    <source>
        <dbReference type="SAM" id="SignalP"/>
    </source>
</evidence>
<sequence>MRPLTSSLLLASGAFLATTPATVVAELNISPPCINDCYDNNPGPKLCDGVTDMTDEVLARCTCSSFGSEPPLYECIRACPESEQATYAAGLEEHVYQCAEDYFPDIDISSATTTKTTAAAPDPTTTASSSDSDAPAPTESPNYASRHAAPALLLGAAAGFVAALLF</sequence>
<dbReference type="AlphaFoldDB" id="A0AAN7HQG1"/>
<reference evidence="3" key="1">
    <citation type="journal article" date="2023" name="Mol. Phylogenet. Evol.">
        <title>Genome-scale phylogeny and comparative genomics of the fungal order Sordariales.</title>
        <authorList>
            <person name="Hensen N."/>
            <person name="Bonometti L."/>
            <person name="Westerberg I."/>
            <person name="Brannstrom I.O."/>
            <person name="Guillou S."/>
            <person name="Cros-Aarteil S."/>
            <person name="Calhoun S."/>
            <person name="Haridas S."/>
            <person name="Kuo A."/>
            <person name="Mondo S."/>
            <person name="Pangilinan J."/>
            <person name="Riley R."/>
            <person name="LaButti K."/>
            <person name="Andreopoulos B."/>
            <person name="Lipzen A."/>
            <person name="Chen C."/>
            <person name="Yan M."/>
            <person name="Daum C."/>
            <person name="Ng V."/>
            <person name="Clum A."/>
            <person name="Steindorff A."/>
            <person name="Ohm R.A."/>
            <person name="Martin F."/>
            <person name="Silar P."/>
            <person name="Natvig D.O."/>
            <person name="Lalanne C."/>
            <person name="Gautier V."/>
            <person name="Ament-Velasquez S.L."/>
            <person name="Kruys A."/>
            <person name="Hutchinson M.I."/>
            <person name="Powell A.J."/>
            <person name="Barry K."/>
            <person name="Miller A.N."/>
            <person name="Grigoriev I.V."/>
            <person name="Debuchy R."/>
            <person name="Gladieux P."/>
            <person name="Hiltunen Thoren M."/>
            <person name="Johannesson H."/>
        </authorList>
    </citation>
    <scope>NUCLEOTIDE SEQUENCE</scope>
    <source>
        <strain evidence="3">CBS 359.72</strain>
    </source>
</reference>
<feature type="compositionally biased region" description="Low complexity" evidence="1">
    <location>
        <begin position="114"/>
        <end position="141"/>
    </location>
</feature>
<protein>
    <submittedName>
        <fullName evidence="3">Uncharacterized protein</fullName>
    </submittedName>
</protein>
<dbReference type="Proteomes" id="UP001303647">
    <property type="component" value="Unassembled WGS sequence"/>
</dbReference>
<evidence type="ECO:0000313" key="4">
    <source>
        <dbReference type="Proteomes" id="UP001303647"/>
    </source>
</evidence>
<gene>
    <name evidence="3" type="ORF">C7999DRAFT_30947</name>
</gene>